<dbReference type="Proteomes" id="UP001500432">
    <property type="component" value="Unassembled WGS sequence"/>
</dbReference>
<sequence>MTALVQLQKVSRVYDGGSETVALDAVDLIVQRGEFTAIMGPSGSGKSTLLNLIAGLDRPTSGTVTVAGVDVGASSQSALAKFRRVSVGFVFQFFNLLGTMTVAENVAVPAELAGKPRTVVRERVASVLEDLGIADLAHKYPDSLSGGQKQRVSLGRALVNEPALLLADEPTGALDSRSGQQVMDLVAALNEHGQTVLFVTHDHQLATAYGRRIVTLRDGRIADDTMLDSRRAVPLGELIGWNHEGR</sequence>
<dbReference type="RefSeq" id="WP_344299083.1">
    <property type="nucleotide sequence ID" value="NZ_BAAAQW010000004.1"/>
</dbReference>
<dbReference type="InterPro" id="IPR003593">
    <property type="entry name" value="AAA+_ATPase"/>
</dbReference>
<gene>
    <name evidence="5" type="ORF">GCM10009849_15000</name>
</gene>
<keyword evidence="1" id="KW-0813">Transport</keyword>
<keyword evidence="2" id="KW-0547">Nucleotide-binding</keyword>
<accession>A0ABP5NM92</accession>
<evidence type="ECO:0000256" key="1">
    <source>
        <dbReference type="ARBA" id="ARBA00022448"/>
    </source>
</evidence>
<evidence type="ECO:0000313" key="5">
    <source>
        <dbReference type="EMBL" id="GAA2199257.1"/>
    </source>
</evidence>
<proteinExistence type="predicted"/>
<keyword evidence="6" id="KW-1185">Reference proteome</keyword>
<feature type="domain" description="ABC transporter" evidence="4">
    <location>
        <begin position="5"/>
        <end position="243"/>
    </location>
</feature>
<organism evidence="5 6">
    <name type="scientific">Sinomonas flava</name>
    <dbReference type="NCBI Taxonomy" id="496857"/>
    <lineage>
        <taxon>Bacteria</taxon>
        <taxon>Bacillati</taxon>
        <taxon>Actinomycetota</taxon>
        <taxon>Actinomycetes</taxon>
        <taxon>Micrococcales</taxon>
        <taxon>Micrococcaceae</taxon>
        <taxon>Sinomonas</taxon>
    </lineage>
</organism>
<keyword evidence="3 5" id="KW-0067">ATP-binding</keyword>
<evidence type="ECO:0000256" key="3">
    <source>
        <dbReference type="ARBA" id="ARBA00022840"/>
    </source>
</evidence>
<dbReference type="InterPro" id="IPR017871">
    <property type="entry name" value="ABC_transporter-like_CS"/>
</dbReference>
<dbReference type="InterPro" id="IPR015854">
    <property type="entry name" value="ABC_transpr_LolD-like"/>
</dbReference>
<comment type="caution">
    <text evidence="5">The sequence shown here is derived from an EMBL/GenBank/DDBJ whole genome shotgun (WGS) entry which is preliminary data.</text>
</comment>
<dbReference type="GO" id="GO:0005524">
    <property type="term" value="F:ATP binding"/>
    <property type="evidence" value="ECO:0007669"/>
    <property type="project" value="UniProtKB-KW"/>
</dbReference>
<dbReference type="InterPro" id="IPR027417">
    <property type="entry name" value="P-loop_NTPase"/>
</dbReference>
<evidence type="ECO:0000313" key="6">
    <source>
        <dbReference type="Proteomes" id="UP001500432"/>
    </source>
</evidence>
<dbReference type="InterPro" id="IPR003439">
    <property type="entry name" value="ABC_transporter-like_ATP-bd"/>
</dbReference>
<evidence type="ECO:0000256" key="2">
    <source>
        <dbReference type="ARBA" id="ARBA00022741"/>
    </source>
</evidence>
<dbReference type="PANTHER" id="PTHR24220:SF685">
    <property type="entry name" value="ABC TRANSPORTER RELATED"/>
    <property type="match status" value="1"/>
</dbReference>
<dbReference type="SUPFAM" id="SSF52540">
    <property type="entry name" value="P-loop containing nucleoside triphosphate hydrolases"/>
    <property type="match status" value="1"/>
</dbReference>
<dbReference type="PANTHER" id="PTHR24220">
    <property type="entry name" value="IMPORT ATP-BINDING PROTEIN"/>
    <property type="match status" value="1"/>
</dbReference>
<name>A0ABP5NM92_9MICC</name>
<reference evidence="6" key="1">
    <citation type="journal article" date="2019" name="Int. J. Syst. Evol. Microbiol.">
        <title>The Global Catalogue of Microorganisms (GCM) 10K type strain sequencing project: providing services to taxonomists for standard genome sequencing and annotation.</title>
        <authorList>
            <consortium name="The Broad Institute Genomics Platform"/>
            <consortium name="The Broad Institute Genome Sequencing Center for Infectious Disease"/>
            <person name="Wu L."/>
            <person name="Ma J."/>
        </authorList>
    </citation>
    <scope>NUCLEOTIDE SEQUENCE [LARGE SCALE GENOMIC DNA]</scope>
    <source>
        <strain evidence="6">JCM 16034</strain>
    </source>
</reference>
<dbReference type="SMART" id="SM00382">
    <property type="entry name" value="AAA"/>
    <property type="match status" value="1"/>
</dbReference>
<protein>
    <submittedName>
        <fullName evidence="5">ABC transporter ATP-binding protein</fullName>
    </submittedName>
</protein>
<dbReference type="Pfam" id="PF00005">
    <property type="entry name" value="ABC_tran"/>
    <property type="match status" value="1"/>
</dbReference>
<dbReference type="PROSITE" id="PS50893">
    <property type="entry name" value="ABC_TRANSPORTER_2"/>
    <property type="match status" value="1"/>
</dbReference>
<dbReference type="InterPro" id="IPR017911">
    <property type="entry name" value="MacB-like_ATP-bd"/>
</dbReference>
<dbReference type="EMBL" id="BAAAQW010000004">
    <property type="protein sequence ID" value="GAA2199257.1"/>
    <property type="molecule type" value="Genomic_DNA"/>
</dbReference>
<dbReference type="CDD" id="cd03255">
    <property type="entry name" value="ABC_MJ0796_LolCDE_FtsE"/>
    <property type="match status" value="1"/>
</dbReference>
<dbReference type="Gene3D" id="3.40.50.300">
    <property type="entry name" value="P-loop containing nucleotide triphosphate hydrolases"/>
    <property type="match status" value="1"/>
</dbReference>
<evidence type="ECO:0000259" key="4">
    <source>
        <dbReference type="PROSITE" id="PS50893"/>
    </source>
</evidence>
<dbReference type="PROSITE" id="PS00211">
    <property type="entry name" value="ABC_TRANSPORTER_1"/>
    <property type="match status" value="1"/>
</dbReference>